<proteinExistence type="predicted"/>
<feature type="compositionally biased region" description="Polar residues" evidence="1">
    <location>
        <begin position="139"/>
        <end position="159"/>
    </location>
</feature>
<sequence>MSRFAAFRQRPPLHNRLAPQRPNGHAVSNEGLAENAMGNSTGARPPAAHQRLRPVRPVARHGSATMYRPTPPMALSGSATGSLVKPGSASAPCSIEPLHVSSGNTNVAAAGKPCSEGNSPTATVFESIEVATAVEPKSDSSAPITSQHASRKNSPTLLTDQPIETGCRRGYRGLSHWC</sequence>
<reference evidence="2 3" key="1">
    <citation type="submission" date="2016-07" db="EMBL/GenBank/DDBJ databases">
        <title>Pervasive Adenine N6-methylation of Active Genes in Fungi.</title>
        <authorList>
            <consortium name="DOE Joint Genome Institute"/>
            <person name="Mondo S.J."/>
            <person name="Dannebaum R.O."/>
            <person name="Kuo R.C."/>
            <person name="Labutti K."/>
            <person name="Haridas S."/>
            <person name="Kuo A."/>
            <person name="Salamov A."/>
            <person name="Ahrendt S.R."/>
            <person name="Lipzen A."/>
            <person name="Sullivan W."/>
            <person name="Andreopoulos W.B."/>
            <person name="Clum A."/>
            <person name="Lindquist E."/>
            <person name="Daum C."/>
            <person name="Ramamoorthy G.K."/>
            <person name="Gryganskyi A."/>
            <person name="Culley D."/>
            <person name="Magnuson J.K."/>
            <person name="James T.Y."/>
            <person name="O'Malley M.A."/>
            <person name="Stajich J.E."/>
            <person name="Spatafora J.W."/>
            <person name="Visel A."/>
            <person name="Grigoriev I.V."/>
        </authorList>
    </citation>
    <scope>NUCLEOTIDE SEQUENCE [LARGE SCALE GENOMIC DNA]</scope>
    <source>
        <strain evidence="2 3">ATCC 12442</strain>
    </source>
</reference>
<evidence type="ECO:0000256" key="1">
    <source>
        <dbReference type="SAM" id="MobiDB-lite"/>
    </source>
</evidence>
<evidence type="ECO:0000313" key="2">
    <source>
        <dbReference type="EMBL" id="ORX72306.1"/>
    </source>
</evidence>
<dbReference type="Proteomes" id="UP000193922">
    <property type="component" value="Unassembled WGS sequence"/>
</dbReference>
<organism evidence="2 3">
    <name type="scientific">Linderina pennispora</name>
    <dbReference type="NCBI Taxonomy" id="61395"/>
    <lineage>
        <taxon>Eukaryota</taxon>
        <taxon>Fungi</taxon>
        <taxon>Fungi incertae sedis</taxon>
        <taxon>Zoopagomycota</taxon>
        <taxon>Kickxellomycotina</taxon>
        <taxon>Kickxellomycetes</taxon>
        <taxon>Kickxellales</taxon>
        <taxon>Kickxellaceae</taxon>
        <taxon>Linderina</taxon>
    </lineage>
</organism>
<dbReference type="AlphaFoldDB" id="A0A1Y1WGF0"/>
<evidence type="ECO:0000313" key="3">
    <source>
        <dbReference type="Proteomes" id="UP000193922"/>
    </source>
</evidence>
<protein>
    <submittedName>
        <fullName evidence="2">Uncharacterized protein</fullName>
    </submittedName>
</protein>
<keyword evidence="3" id="KW-1185">Reference proteome</keyword>
<dbReference type="EMBL" id="MCFD01000003">
    <property type="protein sequence ID" value="ORX72306.1"/>
    <property type="molecule type" value="Genomic_DNA"/>
</dbReference>
<dbReference type="RefSeq" id="XP_040745730.1">
    <property type="nucleotide sequence ID" value="XM_040883111.1"/>
</dbReference>
<accession>A0A1Y1WGF0</accession>
<feature type="region of interest" description="Disordered" evidence="1">
    <location>
        <begin position="134"/>
        <end position="161"/>
    </location>
</feature>
<gene>
    <name evidence="2" type="ORF">DL89DRAFT_111729</name>
</gene>
<feature type="region of interest" description="Disordered" evidence="1">
    <location>
        <begin position="1"/>
        <end position="55"/>
    </location>
</feature>
<name>A0A1Y1WGF0_9FUNG</name>
<dbReference type="GeneID" id="63799759"/>
<comment type="caution">
    <text evidence="2">The sequence shown here is derived from an EMBL/GenBank/DDBJ whole genome shotgun (WGS) entry which is preliminary data.</text>
</comment>